<dbReference type="InterPro" id="IPR036852">
    <property type="entry name" value="Peptidase_S8/S53_dom_sf"/>
</dbReference>
<dbReference type="InterPro" id="IPR050131">
    <property type="entry name" value="Peptidase_S8_subtilisin-like"/>
</dbReference>
<proteinExistence type="inferred from homology"/>
<reference evidence="7 8" key="1">
    <citation type="submission" date="2020-03" db="EMBL/GenBank/DDBJ databases">
        <title>Bradyrhizobium diversity isolated from nodules of Indigofera sp.</title>
        <authorList>
            <person name="Klepa M."/>
            <person name="Helene L."/>
            <person name="Hungria M."/>
        </authorList>
    </citation>
    <scope>NUCLEOTIDE SEQUENCE [LARGE SCALE GENOMIC DNA]</scope>
    <source>
        <strain evidence="7 8">WSM 1791</strain>
    </source>
</reference>
<evidence type="ECO:0000313" key="8">
    <source>
        <dbReference type="Proteomes" id="UP000544122"/>
    </source>
</evidence>
<accession>A0A7Y4GQ94</accession>
<protein>
    <submittedName>
        <fullName evidence="7">S8 family serine peptidase</fullName>
    </submittedName>
</protein>
<dbReference type="EMBL" id="JAAVLX010000003">
    <property type="protein sequence ID" value="NOJ39984.1"/>
    <property type="molecule type" value="Genomic_DNA"/>
</dbReference>
<keyword evidence="2 5" id="KW-0645">Protease</keyword>
<sequence>MILSRPGVSLVSADKLLPVITVKLDGPTALVAIQGLSVIDYIEPVRSEGTLHQAVGCQYKLWGELAVPFSLEEMTMPGSFPDVLPWNFAEHQIPQAWARGATGAGIKIAVIDTGVYQKQTQLQRPVFSSPQALGVDRTVSNLFTAGGDPWDECGHGTRMAATIAAPHDGKNIVGVAWKADLVTIKTLPGVWVTAFSVNDVARAIRTAVSDYGAKIVAMAFGDAFASRRIADEISYQYHLKDVLFFVAAGTIICPEDFVAFPARMEEVIAVAGMEANGNVHPISCAGPEVDLAAVIGEAPTAGEVPEDIIHFGGSSNATAIAAGVAALVWSDHKGWSRDEVRERMFRTADHGRAGLGWGRINAYRAVGGFHAITVMGPRAVSPNQSYRLIANPLGDGPDWTYQWKQEGGSVTATTPHLDAVSGAEGSSQSWTVEVTDRREGKSLSQSVVVTVPTGAYEQCLERCDAKFKVCKTELERELGRVSARCPNRLHLCKQDCGSPTISAFRAVSIIGPSTVAPSKSYRLTAKPEGGGPDFTYGWKENGSTAATTAYLDAVSGAEGSTQSWTVEVTDTRAGKTLSQSVAVRSQTPPAHPPAACASGKKCCDWDGGRCRQCIPQNNHCP</sequence>
<evidence type="ECO:0000256" key="2">
    <source>
        <dbReference type="ARBA" id="ARBA00022670"/>
    </source>
</evidence>
<dbReference type="AlphaFoldDB" id="A0A7Y4GQ94"/>
<keyword evidence="3 5" id="KW-0378">Hydrolase</keyword>
<organism evidence="7 8">
    <name type="scientific">Bradyrhizobium australiense</name>
    <dbReference type="NCBI Taxonomy" id="2721161"/>
    <lineage>
        <taxon>Bacteria</taxon>
        <taxon>Pseudomonadati</taxon>
        <taxon>Pseudomonadota</taxon>
        <taxon>Alphaproteobacteria</taxon>
        <taxon>Hyphomicrobiales</taxon>
        <taxon>Nitrobacteraceae</taxon>
        <taxon>Bradyrhizobium</taxon>
    </lineage>
</organism>
<keyword evidence="8" id="KW-1185">Reference proteome</keyword>
<evidence type="ECO:0000256" key="3">
    <source>
        <dbReference type="ARBA" id="ARBA00022801"/>
    </source>
</evidence>
<feature type="active site" description="Charge relay system" evidence="5">
    <location>
        <position position="112"/>
    </location>
</feature>
<evidence type="ECO:0000313" key="7">
    <source>
        <dbReference type="EMBL" id="NOJ39984.1"/>
    </source>
</evidence>
<keyword evidence="4 5" id="KW-0720">Serine protease</keyword>
<dbReference type="GO" id="GO:0006508">
    <property type="term" value="P:proteolysis"/>
    <property type="evidence" value="ECO:0007669"/>
    <property type="project" value="UniProtKB-KW"/>
</dbReference>
<comment type="caution">
    <text evidence="7">The sequence shown here is derived from an EMBL/GenBank/DDBJ whole genome shotgun (WGS) entry which is preliminary data.</text>
</comment>
<dbReference type="SUPFAM" id="SSF52743">
    <property type="entry name" value="Subtilisin-like"/>
    <property type="match status" value="1"/>
</dbReference>
<feature type="active site" description="Charge relay system" evidence="5">
    <location>
        <position position="315"/>
    </location>
</feature>
<gene>
    <name evidence="7" type="ORF">HCN58_10285</name>
</gene>
<dbReference type="Pfam" id="PF00082">
    <property type="entry name" value="Peptidase_S8"/>
    <property type="match status" value="1"/>
</dbReference>
<comment type="similarity">
    <text evidence="1 5">Belongs to the peptidase S8 family.</text>
</comment>
<dbReference type="RefSeq" id="WP_171579227.1">
    <property type="nucleotide sequence ID" value="NZ_JAAVLX010000003.1"/>
</dbReference>
<dbReference type="Gene3D" id="3.40.50.200">
    <property type="entry name" value="Peptidase S8/S53 domain"/>
    <property type="match status" value="1"/>
</dbReference>
<dbReference type="Proteomes" id="UP000544122">
    <property type="component" value="Unassembled WGS sequence"/>
</dbReference>
<feature type="domain" description="Peptidase S8/S53" evidence="6">
    <location>
        <begin position="103"/>
        <end position="351"/>
    </location>
</feature>
<dbReference type="PROSITE" id="PS51892">
    <property type="entry name" value="SUBTILASE"/>
    <property type="match status" value="1"/>
</dbReference>
<evidence type="ECO:0000256" key="1">
    <source>
        <dbReference type="ARBA" id="ARBA00011073"/>
    </source>
</evidence>
<dbReference type="PANTHER" id="PTHR43806">
    <property type="entry name" value="PEPTIDASE S8"/>
    <property type="match status" value="1"/>
</dbReference>
<dbReference type="PRINTS" id="PR00723">
    <property type="entry name" value="SUBTILISIN"/>
</dbReference>
<dbReference type="InterPro" id="IPR000209">
    <property type="entry name" value="Peptidase_S8/S53_dom"/>
</dbReference>
<dbReference type="PANTHER" id="PTHR43806:SF11">
    <property type="entry name" value="CEREVISIN-RELATED"/>
    <property type="match status" value="1"/>
</dbReference>
<feature type="active site" description="Charge relay system" evidence="5">
    <location>
        <position position="155"/>
    </location>
</feature>
<evidence type="ECO:0000256" key="5">
    <source>
        <dbReference type="PROSITE-ProRule" id="PRU01240"/>
    </source>
</evidence>
<dbReference type="InterPro" id="IPR015500">
    <property type="entry name" value="Peptidase_S8_subtilisin-rel"/>
</dbReference>
<name>A0A7Y4GQ94_9BRAD</name>
<evidence type="ECO:0000256" key="4">
    <source>
        <dbReference type="ARBA" id="ARBA00022825"/>
    </source>
</evidence>
<evidence type="ECO:0000259" key="6">
    <source>
        <dbReference type="Pfam" id="PF00082"/>
    </source>
</evidence>
<dbReference type="GO" id="GO:0004252">
    <property type="term" value="F:serine-type endopeptidase activity"/>
    <property type="evidence" value="ECO:0007669"/>
    <property type="project" value="UniProtKB-UniRule"/>
</dbReference>